<dbReference type="AlphaFoldDB" id="A0A1X7SSW6"/>
<dbReference type="InParanoid" id="A0A1X7SSW6"/>
<proteinExistence type="predicted"/>
<organism evidence="1">
    <name type="scientific">Amphimedon queenslandica</name>
    <name type="common">Sponge</name>
    <dbReference type="NCBI Taxonomy" id="400682"/>
    <lineage>
        <taxon>Eukaryota</taxon>
        <taxon>Metazoa</taxon>
        <taxon>Porifera</taxon>
        <taxon>Demospongiae</taxon>
        <taxon>Heteroscleromorpha</taxon>
        <taxon>Haplosclerida</taxon>
        <taxon>Niphatidae</taxon>
        <taxon>Amphimedon</taxon>
    </lineage>
</organism>
<name>A0A1X7SSW6_AMPQE</name>
<protein>
    <submittedName>
        <fullName evidence="1">Uncharacterized protein</fullName>
    </submittedName>
</protein>
<accession>A0A1X7SSW6</accession>
<sequence>FESGLHKKLTGIEWNFEELVCKARFEEAKWKEINLGWTIDTILEVPMNVLPPFKGAKEDAEEDSFEEWVDRLEEMGVWCRCDDHKKLTQLRLRLEGPARSFYKYKSYSESEKRSYDALKPALVKRFTPVRLTAELRKLLYKAYPPTYHGTPEAELLGKRSVLSNQSVVEGNFEDLVCKARLRGKVEGDKP</sequence>
<evidence type="ECO:0000313" key="1">
    <source>
        <dbReference type="EnsemblMetazoa" id="Aqu2.1.05100_001"/>
    </source>
</evidence>
<reference evidence="1" key="1">
    <citation type="submission" date="2017-05" db="UniProtKB">
        <authorList>
            <consortium name="EnsemblMetazoa"/>
        </authorList>
    </citation>
    <scope>IDENTIFICATION</scope>
</reference>
<dbReference type="EnsemblMetazoa" id="Aqu2.1.05100_001">
    <property type="protein sequence ID" value="Aqu2.1.05100_001"/>
    <property type="gene ID" value="Aqu2.1.05100"/>
</dbReference>